<reference evidence="28 29" key="1">
    <citation type="submission" date="2018-07" db="EMBL/GenBank/DDBJ databases">
        <title>Genomic Encyclopedia of Type Strains, Phase IV (KMG-IV): sequencing the most valuable type-strain genomes for metagenomic binning, comparative biology and taxonomic classification.</title>
        <authorList>
            <person name="Goeker M."/>
        </authorList>
    </citation>
    <scope>NUCLEOTIDE SEQUENCE [LARGE SCALE GENOMIC DNA]</scope>
    <source>
        <strain evidence="28 29">DSM 21634</strain>
    </source>
</reference>
<feature type="domain" description="PAC" evidence="26">
    <location>
        <begin position="368"/>
        <end position="418"/>
    </location>
</feature>
<sequence length="1018" mass="109486">MNEVGLGTLALVLFGIAALALWRQSTAQRALQQLQADAERRASALSESEAFMRTLTETGQSSLVVTDRNHRVRHVNSQWLQLFGYARGDMATLAAADVHADGEAARARLHAQMQRDGALRHCETRFRRKDGSEFWGLMDSARVHIGGEVLRVTWITDNTDEHAAAERLRALAAEQELLLQNLQVGIVYTGDGKLLRANPRFAEMFGFADTDTLVGRGSACLYPDETELKRFGAEVGKAFAAGQVYSGEWKAARQDGSTFDAYARARAISHPGYQYATIWMIDDITERKRSEEALRVAHKAQLAIFEAASVGIGILREGVVLRCNRRLEEIFGYEPGELEGQPTRIWYASEAAYAEGRRIANERIGHSSRHDLLLQRKDGSAFWCRMQARYIDPNSTHGSVWVMEDVTEENQNAEALREAKRLADEATQAKSMFLANMSHEIRTPMNAIIGMSHLALKTGLTPRQRDYIAKVHGAGTALLGIVNDILDFSKIEAGKLEIENVPFELGHVLANVGTLLEGKAGEKGLALTVDMAADVPPALVGDPLRLGQVITNLVSNAIKFTEQGHVAVQVRLHERLPDGVRLQLEVRDSGIGMDAAQTARLFQAFSQADGSTTRKYGGTGLGLTISKRLVEAMGGAIAVDSTPGQGSRFSFSVRMGVAERAGPVAVPTPEAHEPMPLRGVRLLLAEDNEINQQIAVELLESAGAAVTVAANGQLALDVLAAGAAFDAVLMDLQMPVMDGMQATARIRADARFAQLPIIAMTAHAMVEERERCLAAGMVDHITKPIDPATMIQTLARWVQPRGDAPRMPGAAEPGTAEQPLPMVAGLDTAAGLSRVGGKPALYLRLLQQFHERQADAGARIAAALAAQDAATAERIAHTVRGVAGNLGFGALQQQAQALEAAIGTGVPHAEVLAAFEQQLAAATTGLRTALAPPAELAQEPAARTATPSELAQHASRLAALLQASDSDAGDYFNTHRPALRQLLGEGATARVASALQDYEFDAALDQLRGAVQTHGIAV</sequence>
<dbReference type="PROSITE" id="PS50112">
    <property type="entry name" value="PAS"/>
    <property type="match status" value="1"/>
</dbReference>
<dbReference type="Gene3D" id="1.20.120.160">
    <property type="entry name" value="HPT domain"/>
    <property type="match status" value="1"/>
</dbReference>
<feature type="domain" description="PAS" evidence="25">
    <location>
        <begin position="48"/>
        <end position="90"/>
    </location>
</feature>
<evidence type="ECO:0000256" key="6">
    <source>
        <dbReference type="ARBA" id="ARBA00022679"/>
    </source>
</evidence>
<dbReference type="Pfam" id="PF02518">
    <property type="entry name" value="HATPase_c"/>
    <property type="match status" value="1"/>
</dbReference>
<evidence type="ECO:0000259" key="25">
    <source>
        <dbReference type="PROSITE" id="PS50112"/>
    </source>
</evidence>
<dbReference type="Pfam" id="PF00512">
    <property type="entry name" value="HisKA"/>
    <property type="match status" value="1"/>
</dbReference>
<dbReference type="RefSeq" id="WP_114465216.1">
    <property type="nucleotide sequence ID" value="NZ_QPJK01000001.1"/>
</dbReference>
<evidence type="ECO:0000259" key="26">
    <source>
        <dbReference type="PROSITE" id="PS50113"/>
    </source>
</evidence>
<dbReference type="EC" id="2.7.13.3" evidence="3"/>
<dbReference type="Gene3D" id="3.40.50.2300">
    <property type="match status" value="1"/>
</dbReference>
<evidence type="ECO:0000256" key="5">
    <source>
        <dbReference type="ARBA" id="ARBA00022553"/>
    </source>
</evidence>
<keyword evidence="5 21" id="KW-0597">Phosphoprotein</keyword>
<dbReference type="OrthoDB" id="5290456at2"/>
<gene>
    <name evidence="28" type="ORF">DES41_101272</name>
</gene>
<dbReference type="PROSITE" id="PS50113">
    <property type="entry name" value="PAC"/>
    <property type="match status" value="2"/>
</dbReference>
<dbReference type="InterPro" id="IPR000014">
    <property type="entry name" value="PAS"/>
</dbReference>
<feature type="modified residue" description="4-aspartylphosphate" evidence="21">
    <location>
        <position position="731"/>
    </location>
</feature>
<keyword evidence="13" id="KW-0902">Two-component regulatory system</keyword>
<evidence type="ECO:0000256" key="14">
    <source>
        <dbReference type="ARBA" id="ARBA00023026"/>
    </source>
</evidence>
<dbReference type="InterPro" id="IPR001789">
    <property type="entry name" value="Sig_transdc_resp-reg_receiver"/>
</dbReference>
<dbReference type="SMART" id="SM00091">
    <property type="entry name" value="PAS"/>
    <property type="match status" value="3"/>
</dbReference>
<protein>
    <recommendedName>
        <fullName evidence="18">Sensory/regulatory protein RpfC</fullName>
        <ecNumber evidence="3">2.7.13.3</ecNumber>
    </recommendedName>
    <alternativeName>
        <fullName evidence="19">Virulence sensor protein BvgS</fullName>
    </alternativeName>
</protein>
<keyword evidence="14" id="KW-0843">Virulence</keyword>
<dbReference type="PROSITE" id="PS50110">
    <property type="entry name" value="RESPONSE_REGULATORY"/>
    <property type="match status" value="1"/>
</dbReference>
<keyword evidence="12" id="KW-1133">Transmembrane helix</keyword>
<dbReference type="Pfam" id="PF13188">
    <property type="entry name" value="PAS_8"/>
    <property type="match status" value="1"/>
</dbReference>
<evidence type="ECO:0000256" key="3">
    <source>
        <dbReference type="ARBA" id="ARBA00012438"/>
    </source>
</evidence>
<feature type="domain" description="Histidine kinase" evidence="23">
    <location>
        <begin position="436"/>
        <end position="657"/>
    </location>
</feature>
<evidence type="ECO:0000256" key="13">
    <source>
        <dbReference type="ARBA" id="ARBA00023012"/>
    </source>
</evidence>
<dbReference type="CDD" id="cd17546">
    <property type="entry name" value="REC_hyHK_CKI1_RcsC-like"/>
    <property type="match status" value="1"/>
</dbReference>
<dbReference type="InterPro" id="IPR035965">
    <property type="entry name" value="PAS-like_dom_sf"/>
</dbReference>
<evidence type="ECO:0000256" key="9">
    <source>
        <dbReference type="ARBA" id="ARBA00022741"/>
    </source>
</evidence>
<keyword evidence="11" id="KW-0067">ATP-binding</keyword>
<name>A0A368YA27_9BURK</name>
<keyword evidence="6" id="KW-0808">Transferase</keyword>
<dbReference type="PRINTS" id="PR00344">
    <property type="entry name" value="BCTRLSENSOR"/>
</dbReference>
<evidence type="ECO:0000256" key="8">
    <source>
        <dbReference type="ARBA" id="ARBA00022729"/>
    </source>
</evidence>
<dbReference type="CDD" id="cd00130">
    <property type="entry name" value="PAS"/>
    <property type="match status" value="2"/>
</dbReference>
<evidence type="ECO:0000256" key="1">
    <source>
        <dbReference type="ARBA" id="ARBA00000085"/>
    </source>
</evidence>
<dbReference type="InterPro" id="IPR003661">
    <property type="entry name" value="HisK_dim/P_dom"/>
</dbReference>
<comment type="subunit">
    <text evidence="17">At low DSF concentrations, interacts with RpfF.</text>
</comment>
<dbReference type="SUPFAM" id="SSF55785">
    <property type="entry name" value="PYP-like sensor domain (PAS domain)"/>
    <property type="match status" value="3"/>
</dbReference>
<keyword evidence="10" id="KW-0418">Kinase</keyword>
<evidence type="ECO:0000313" key="29">
    <source>
        <dbReference type="Proteomes" id="UP000252884"/>
    </source>
</evidence>
<dbReference type="SMART" id="SM00448">
    <property type="entry name" value="REC"/>
    <property type="match status" value="1"/>
</dbReference>
<keyword evidence="4" id="KW-1003">Cell membrane</keyword>
<dbReference type="InterPro" id="IPR036097">
    <property type="entry name" value="HisK_dim/P_sf"/>
</dbReference>
<evidence type="ECO:0000256" key="18">
    <source>
        <dbReference type="ARBA" id="ARBA00068150"/>
    </source>
</evidence>
<evidence type="ECO:0000256" key="20">
    <source>
        <dbReference type="PROSITE-ProRule" id="PRU00110"/>
    </source>
</evidence>
<dbReference type="InterPro" id="IPR011006">
    <property type="entry name" value="CheY-like_superfamily"/>
</dbReference>
<dbReference type="PROSITE" id="PS50109">
    <property type="entry name" value="HIS_KIN"/>
    <property type="match status" value="1"/>
</dbReference>
<dbReference type="Pfam" id="PF00072">
    <property type="entry name" value="Response_reg"/>
    <property type="match status" value="1"/>
</dbReference>
<dbReference type="InterPro" id="IPR001610">
    <property type="entry name" value="PAC"/>
</dbReference>
<dbReference type="CDD" id="cd00082">
    <property type="entry name" value="HisKA"/>
    <property type="match status" value="1"/>
</dbReference>
<comment type="function">
    <text evidence="16">Member of the two-component regulatory system BvgS/BvgA. Phosphorylates BvgA via a four-step phosphorelay in response to environmental signals.</text>
</comment>
<dbReference type="SUPFAM" id="SSF52172">
    <property type="entry name" value="CheY-like"/>
    <property type="match status" value="1"/>
</dbReference>
<dbReference type="InterPro" id="IPR008207">
    <property type="entry name" value="Sig_transdc_His_kin_Hpt_dom"/>
</dbReference>
<dbReference type="Gene3D" id="3.30.450.20">
    <property type="entry name" value="PAS domain"/>
    <property type="match status" value="3"/>
</dbReference>
<dbReference type="AlphaFoldDB" id="A0A368YA27"/>
<evidence type="ECO:0000259" key="27">
    <source>
        <dbReference type="PROSITE" id="PS50894"/>
    </source>
</evidence>
<dbReference type="GO" id="GO:0005886">
    <property type="term" value="C:plasma membrane"/>
    <property type="evidence" value="ECO:0007669"/>
    <property type="project" value="UniProtKB-SubCell"/>
</dbReference>
<evidence type="ECO:0000259" key="24">
    <source>
        <dbReference type="PROSITE" id="PS50110"/>
    </source>
</evidence>
<comment type="caution">
    <text evidence="28">The sequence shown here is derived from an EMBL/GenBank/DDBJ whole genome shotgun (WGS) entry which is preliminary data.</text>
</comment>
<dbReference type="SUPFAM" id="SSF55874">
    <property type="entry name" value="ATPase domain of HSP90 chaperone/DNA topoisomerase II/histidine kinase"/>
    <property type="match status" value="1"/>
</dbReference>
<feature type="modified residue" description="Phosphohistidine" evidence="20">
    <location>
        <position position="877"/>
    </location>
</feature>
<dbReference type="PANTHER" id="PTHR45339:SF1">
    <property type="entry name" value="HYBRID SIGNAL TRANSDUCTION HISTIDINE KINASE J"/>
    <property type="match status" value="1"/>
</dbReference>
<evidence type="ECO:0000256" key="22">
    <source>
        <dbReference type="SAM" id="Coils"/>
    </source>
</evidence>
<keyword evidence="15" id="KW-0472">Membrane</keyword>
<dbReference type="GO" id="GO:0005524">
    <property type="term" value="F:ATP binding"/>
    <property type="evidence" value="ECO:0007669"/>
    <property type="project" value="UniProtKB-KW"/>
</dbReference>
<dbReference type="InterPro" id="IPR000700">
    <property type="entry name" value="PAS-assoc_C"/>
</dbReference>
<evidence type="ECO:0000256" key="17">
    <source>
        <dbReference type="ARBA" id="ARBA00064003"/>
    </source>
</evidence>
<dbReference type="InterPro" id="IPR004358">
    <property type="entry name" value="Sig_transdc_His_kin-like_C"/>
</dbReference>
<evidence type="ECO:0000256" key="2">
    <source>
        <dbReference type="ARBA" id="ARBA00004651"/>
    </source>
</evidence>
<comment type="subcellular location">
    <subcellularLocation>
        <location evidence="2">Cell membrane</location>
        <topology evidence="2">Multi-pass membrane protein</topology>
    </subcellularLocation>
</comment>
<dbReference type="GO" id="GO:0000155">
    <property type="term" value="F:phosphorelay sensor kinase activity"/>
    <property type="evidence" value="ECO:0007669"/>
    <property type="project" value="InterPro"/>
</dbReference>
<dbReference type="SUPFAM" id="SSF47384">
    <property type="entry name" value="Homodimeric domain of signal transducing histidine kinase"/>
    <property type="match status" value="1"/>
</dbReference>
<evidence type="ECO:0000256" key="12">
    <source>
        <dbReference type="ARBA" id="ARBA00022989"/>
    </source>
</evidence>
<dbReference type="FunFam" id="1.10.287.130:FF:000002">
    <property type="entry name" value="Two-component osmosensing histidine kinase"/>
    <property type="match status" value="1"/>
</dbReference>
<dbReference type="SMART" id="SM00073">
    <property type="entry name" value="HPT"/>
    <property type="match status" value="1"/>
</dbReference>
<evidence type="ECO:0000259" key="23">
    <source>
        <dbReference type="PROSITE" id="PS50109"/>
    </source>
</evidence>
<dbReference type="Gene3D" id="3.30.565.10">
    <property type="entry name" value="Histidine kinase-like ATPase, C-terminal domain"/>
    <property type="match status" value="1"/>
</dbReference>
<dbReference type="Pfam" id="PF13426">
    <property type="entry name" value="PAS_9"/>
    <property type="match status" value="2"/>
</dbReference>
<dbReference type="CDD" id="cd16922">
    <property type="entry name" value="HATPase_EvgS-ArcB-TorS-like"/>
    <property type="match status" value="1"/>
</dbReference>
<evidence type="ECO:0000256" key="4">
    <source>
        <dbReference type="ARBA" id="ARBA00022475"/>
    </source>
</evidence>
<dbReference type="InterPro" id="IPR003594">
    <property type="entry name" value="HATPase_dom"/>
</dbReference>
<dbReference type="NCBIfam" id="TIGR00229">
    <property type="entry name" value="sensory_box"/>
    <property type="match status" value="3"/>
</dbReference>
<evidence type="ECO:0000256" key="15">
    <source>
        <dbReference type="ARBA" id="ARBA00023136"/>
    </source>
</evidence>
<feature type="domain" description="Response regulatory" evidence="24">
    <location>
        <begin position="681"/>
        <end position="798"/>
    </location>
</feature>
<evidence type="ECO:0000256" key="21">
    <source>
        <dbReference type="PROSITE-ProRule" id="PRU00169"/>
    </source>
</evidence>
<feature type="domain" description="PAC" evidence="26">
    <location>
        <begin position="245"/>
        <end position="296"/>
    </location>
</feature>
<comment type="catalytic activity">
    <reaction evidence="1">
        <text>ATP + protein L-histidine = ADP + protein N-phospho-L-histidine.</text>
        <dbReference type="EC" id="2.7.13.3"/>
    </reaction>
</comment>
<dbReference type="InterPro" id="IPR005467">
    <property type="entry name" value="His_kinase_dom"/>
</dbReference>
<keyword evidence="8" id="KW-0732">Signal</keyword>
<evidence type="ECO:0000313" key="28">
    <source>
        <dbReference type="EMBL" id="RCW75677.1"/>
    </source>
</evidence>
<feature type="domain" description="HPt" evidence="27">
    <location>
        <begin position="838"/>
        <end position="929"/>
    </location>
</feature>
<dbReference type="Gene3D" id="1.10.287.130">
    <property type="match status" value="1"/>
</dbReference>
<dbReference type="FunFam" id="3.30.565.10:FF:000010">
    <property type="entry name" value="Sensor histidine kinase RcsC"/>
    <property type="match status" value="1"/>
</dbReference>
<dbReference type="SMART" id="SM00388">
    <property type="entry name" value="HisKA"/>
    <property type="match status" value="1"/>
</dbReference>
<dbReference type="Proteomes" id="UP000252884">
    <property type="component" value="Unassembled WGS sequence"/>
</dbReference>
<evidence type="ECO:0000256" key="19">
    <source>
        <dbReference type="ARBA" id="ARBA00070152"/>
    </source>
</evidence>
<evidence type="ECO:0000256" key="7">
    <source>
        <dbReference type="ARBA" id="ARBA00022692"/>
    </source>
</evidence>
<dbReference type="PANTHER" id="PTHR45339">
    <property type="entry name" value="HYBRID SIGNAL TRANSDUCTION HISTIDINE KINASE J"/>
    <property type="match status" value="1"/>
</dbReference>
<dbReference type="InterPro" id="IPR036641">
    <property type="entry name" value="HPT_dom_sf"/>
</dbReference>
<dbReference type="PROSITE" id="PS50894">
    <property type="entry name" value="HPT"/>
    <property type="match status" value="1"/>
</dbReference>
<dbReference type="EMBL" id="QPJK01000001">
    <property type="protein sequence ID" value="RCW75677.1"/>
    <property type="molecule type" value="Genomic_DNA"/>
</dbReference>
<evidence type="ECO:0000256" key="11">
    <source>
        <dbReference type="ARBA" id="ARBA00022840"/>
    </source>
</evidence>
<proteinExistence type="predicted"/>
<organism evidence="28 29">
    <name type="scientific">Pseudorhodoferax soli</name>
    <dbReference type="NCBI Taxonomy" id="545864"/>
    <lineage>
        <taxon>Bacteria</taxon>
        <taxon>Pseudomonadati</taxon>
        <taxon>Pseudomonadota</taxon>
        <taxon>Betaproteobacteria</taxon>
        <taxon>Burkholderiales</taxon>
        <taxon>Comamonadaceae</taxon>
    </lineage>
</organism>
<keyword evidence="9" id="KW-0547">Nucleotide-binding</keyword>
<keyword evidence="7" id="KW-0812">Transmembrane</keyword>
<dbReference type="Pfam" id="PF01627">
    <property type="entry name" value="Hpt"/>
    <property type="match status" value="1"/>
</dbReference>
<dbReference type="SUPFAM" id="SSF47226">
    <property type="entry name" value="Histidine-containing phosphotransfer domain, HPT domain"/>
    <property type="match status" value="1"/>
</dbReference>
<feature type="coiled-coil region" evidence="22">
    <location>
        <begin position="403"/>
        <end position="432"/>
    </location>
</feature>
<dbReference type="SMART" id="SM00387">
    <property type="entry name" value="HATPase_c"/>
    <property type="match status" value="1"/>
</dbReference>
<accession>A0A368YA27</accession>
<dbReference type="InterPro" id="IPR036890">
    <property type="entry name" value="HATPase_C_sf"/>
</dbReference>
<keyword evidence="22" id="KW-0175">Coiled coil</keyword>
<keyword evidence="29" id="KW-1185">Reference proteome</keyword>
<evidence type="ECO:0000256" key="10">
    <source>
        <dbReference type="ARBA" id="ARBA00022777"/>
    </source>
</evidence>
<dbReference type="SMART" id="SM00086">
    <property type="entry name" value="PAC"/>
    <property type="match status" value="3"/>
</dbReference>
<evidence type="ECO:0000256" key="16">
    <source>
        <dbReference type="ARBA" id="ARBA00058004"/>
    </source>
</evidence>